<dbReference type="PROSITE" id="PS00211">
    <property type="entry name" value="ABC_TRANSPORTER_1"/>
    <property type="match status" value="2"/>
</dbReference>
<feature type="transmembrane region" description="Helical" evidence="11">
    <location>
        <begin position="755"/>
        <end position="778"/>
    </location>
</feature>
<evidence type="ECO:0000313" key="15">
    <source>
        <dbReference type="Proteomes" id="UP001629113"/>
    </source>
</evidence>
<dbReference type="Gene3D" id="3.40.50.300">
    <property type="entry name" value="P-loop containing nucleotide triphosphate hydrolases"/>
    <property type="match status" value="2"/>
</dbReference>
<feature type="transmembrane region" description="Helical" evidence="11">
    <location>
        <begin position="984"/>
        <end position="1006"/>
    </location>
</feature>
<evidence type="ECO:0000259" key="13">
    <source>
        <dbReference type="PROSITE" id="PS50929"/>
    </source>
</evidence>
<feature type="transmembrane region" description="Helical" evidence="11">
    <location>
        <begin position="871"/>
        <end position="893"/>
    </location>
</feature>
<evidence type="ECO:0000313" key="14">
    <source>
        <dbReference type="EMBL" id="KAL3418385.1"/>
    </source>
</evidence>
<dbReference type="InterPro" id="IPR003439">
    <property type="entry name" value="ABC_transporter-like_ATP-bd"/>
</dbReference>
<dbReference type="PROSITE" id="PS50929">
    <property type="entry name" value="ABC_TM1F"/>
    <property type="match status" value="2"/>
</dbReference>
<dbReference type="InterPro" id="IPR003593">
    <property type="entry name" value="AAA+_ATPase"/>
</dbReference>
<dbReference type="InterPro" id="IPR027417">
    <property type="entry name" value="P-loop_NTPase"/>
</dbReference>
<dbReference type="PANTHER" id="PTHR43394">
    <property type="entry name" value="ATP-DEPENDENT PERMEASE MDL1, MITOCHONDRIAL"/>
    <property type="match status" value="1"/>
</dbReference>
<evidence type="ECO:0000256" key="11">
    <source>
        <dbReference type="SAM" id="Phobius"/>
    </source>
</evidence>
<feature type="transmembrane region" description="Helical" evidence="11">
    <location>
        <begin position="47"/>
        <end position="69"/>
    </location>
</feature>
<dbReference type="InterPro" id="IPR036640">
    <property type="entry name" value="ABC1_TM_sf"/>
</dbReference>
<feature type="domain" description="ABC transmembrane type-1" evidence="13">
    <location>
        <begin position="758"/>
        <end position="1046"/>
    </location>
</feature>
<evidence type="ECO:0000259" key="12">
    <source>
        <dbReference type="PROSITE" id="PS50893"/>
    </source>
</evidence>
<keyword evidence="6" id="KW-0067">ATP-binding</keyword>
<comment type="subcellular location">
    <subcellularLocation>
        <location evidence="1">Membrane</location>
        <topology evidence="1">Multi-pass membrane protein</topology>
    </subcellularLocation>
</comment>
<evidence type="ECO:0000256" key="4">
    <source>
        <dbReference type="ARBA" id="ARBA00022737"/>
    </source>
</evidence>
<feature type="transmembrane region" description="Helical" evidence="11">
    <location>
        <begin position="899"/>
        <end position="923"/>
    </location>
</feature>
<feature type="transmembrane region" description="Helical" evidence="11">
    <location>
        <begin position="1018"/>
        <end position="1041"/>
    </location>
</feature>
<keyword evidence="3 11" id="KW-0812">Transmembrane</keyword>
<evidence type="ECO:0000256" key="5">
    <source>
        <dbReference type="ARBA" id="ARBA00022741"/>
    </source>
</evidence>
<evidence type="ECO:0000256" key="3">
    <source>
        <dbReference type="ARBA" id="ARBA00022692"/>
    </source>
</evidence>
<dbReference type="InterPro" id="IPR039421">
    <property type="entry name" value="Type_1_exporter"/>
</dbReference>
<feature type="transmembrane region" description="Helical" evidence="11">
    <location>
        <begin position="798"/>
        <end position="818"/>
    </location>
</feature>
<feature type="domain" description="ABC transporter" evidence="12">
    <location>
        <begin position="394"/>
        <end position="671"/>
    </location>
</feature>
<accession>A0ABR4P4Z1</accession>
<feature type="transmembrane region" description="Helical" evidence="11">
    <location>
        <begin position="185"/>
        <end position="204"/>
    </location>
</feature>
<dbReference type="PANTHER" id="PTHR43394:SF16">
    <property type="entry name" value="ABC TRANSPORTER B FAMILY MEMBER 4-LIKE ISOFORM X1"/>
    <property type="match status" value="1"/>
</dbReference>
<evidence type="ECO:0000256" key="10">
    <source>
        <dbReference type="SAM" id="MobiDB-lite"/>
    </source>
</evidence>
<dbReference type="Pfam" id="PF00664">
    <property type="entry name" value="ABC_membrane"/>
    <property type="match status" value="2"/>
</dbReference>
<evidence type="ECO:0000256" key="6">
    <source>
        <dbReference type="ARBA" id="ARBA00022840"/>
    </source>
</evidence>
<organism evidence="14 15">
    <name type="scientific">Phlyctema vagabunda</name>
    <dbReference type="NCBI Taxonomy" id="108571"/>
    <lineage>
        <taxon>Eukaryota</taxon>
        <taxon>Fungi</taxon>
        <taxon>Dikarya</taxon>
        <taxon>Ascomycota</taxon>
        <taxon>Pezizomycotina</taxon>
        <taxon>Leotiomycetes</taxon>
        <taxon>Helotiales</taxon>
        <taxon>Dermateaceae</taxon>
        <taxon>Phlyctema</taxon>
    </lineage>
</organism>
<dbReference type="SUPFAM" id="SSF90123">
    <property type="entry name" value="ABC transporter transmembrane region"/>
    <property type="match status" value="2"/>
</dbReference>
<dbReference type="CDD" id="cd18578">
    <property type="entry name" value="ABC_6TM_Pgp_ABCB1_D2_like"/>
    <property type="match status" value="1"/>
</dbReference>
<dbReference type="InterPro" id="IPR017871">
    <property type="entry name" value="ABC_transporter-like_CS"/>
</dbReference>
<keyword evidence="8 11" id="KW-0472">Membrane</keyword>
<dbReference type="Proteomes" id="UP001629113">
    <property type="component" value="Unassembled WGS sequence"/>
</dbReference>
<keyword evidence="15" id="KW-1185">Reference proteome</keyword>
<dbReference type="InterPro" id="IPR011527">
    <property type="entry name" value="ABC1_TM_dom"/>
</dbReference>
<dbReference type="EMBL" id="JBFCZG010000009">
    <property type="protein sequence ID" value="KAL3418385.1"/>
    <property type="molecule type" value="Genomic_DNA"/>
</dbReference>
<keyword evidence="7 11" id="KW-1133">Transmembrane helix</keyword>
<gene>
    <name evidence="14" type="ORF">PVAG01_10101</name>
</gene>
<dbReference type="SUPFAM" id="SSF52540">
    <property type="entry name" value="P-loop containing nucleoside triphosphate hydrolases"/>
    <property type="match status" value="2"/>
</dbReference>
<feature type="domain" description="ABC transmembrane type-1" evidence="13">
    <location>
        <begin position="62"/>
        <end position="358"/>
    </location>
</feature>
<dbReference type="SMART" id="SM00382">
    <property type="entry name" value="AAA"/>
    <property type="match status" value="2"/>
</dbReference>
<evidence type="ECO:0000256" key="2">
    <source>
        <dbReference type="ARBA" id="ARBA00022448"/>
    </source>
</evidence>
<keyword evidence="4" id="KW-0677">Repeat</keyword>
<protein>
    <submittedName>
        <fullName evidence="14">Leptomycin B resistance protein pmd1-like protein 4</fullName>
    </submittedName>
</protein>
<dbReference type="CDD" id="cd18577">
    <property type="entry name" value="ABC_6TM_Pgp_ABCB1_D1_like"/>
    <property type="match status" value="1"/>
</dbReference>
<evidence type="ECO:0000256" key="1">
    <source>
        <dbReference type="ARBA" id="ARBA00004141"/>
    </source>
</evidence>
<evidence type="ECO:0000256" key="7">
    <source>
        <dbReference type="ARBA" id="ARBA00022989"/>
    </source>
</evidence>
<proteinExistence type="predicted"/>
<keyword evidence="5" id="KW-0547">Nucleotide-binding</keyword>
<reference evidence="14 15" key="1">
    <citation type="submission" date="2024-06" db="EMBL/GenBank/DDBJ databases">
        <title>Complete genome of Phlyctema vagabunda strain 19-DSS-EL-015.</title>
        <authorList>
            <person name="Fiorenzani C."/>
        </authorList>
    </citation>
    <scope>NUCLEOTIDE SEQUENCE [LARGE SCALE GENOMIC DNA]</scope>
    <source>
        <strain evidence="14 15">19-DSS-EL-015</strain>
    </source>
</reference>
<feature type="transmembrane region" description="Helical" evidence="11">
    <location>
        <begin position="112"/>
        <end position="134"/>
    </location>
</feature>
<sequence length="1347" mass="145355">MSTTTTAAAEGNTVAAVPAQTSAVVVADESKTATTPKRSKFTTYFRLLMYADPTAFDIFLLVAGFFSAIASGVPFPLMGILFGQLVDDVNSATCNTTPGTSYQDEVNEKVPLVVYLGIAYFALIYIYMVSWNLAGERLAQRLRERYFSSLLRQEALFFDDFSAGEVSSRLTGDITTIQNGANEKVGIVLSTCSFFVTAYIVAFLKNSKLGAMLVSLLPACLIMSLAGGYYVQKFSSSMMESSASAASIALEALKNAEVVHAFTANHRLELKFADKLKFAKSAGVKKAIATATQAGLLYFIAYSGNALAFWQGSRTIAEAVASGNAGSTVGTTYTVIFVLLDASIVLSQVAPFLQIFGAASAAFEKLEKDIDRETKIDGTLMEGGETLPQVAGDIELRNVSFVYQSRPDKPVLQNLSLVCPAGKHTAIVGLSGSGKSTIAGLVTRIYDPCEGEVLLDGHDIKTLNVRFLRSNISLVQQEPSLLDRSILENIAQGLVNSPAHAHLSAILLSSTLADISESLRDGQDLAQIAQANSPEVTEIIGLVTQAAFLADASGFIDRLKQGYGTSVGSSGNLISGGQKQRISVARALVRDPRILILDEATASLDSQSEKRVQAAIERVAAGRTLITIAHRLSTIRNTDNIIVMRDGRILEQGTHTDLLARDGAYADLIRLQNVNTRGSEDKVSTRSIATDDSITDKPDKSVDDVSRLGKSLDEEEAPNTEKSASAIAADADMEAKRSNLGIFKALGPIFRPYPLVLLFAFFGALICGGAYSGSAVIFGNTIGALSPCKGESSIRSGGRFWALMFFVLACIEFFANLLSWSSFGWVSENVLYKVRILSFRSLLEQNLQWHQSSGRTPSSLLLFITKDSNSLGGLTGSIVGTIVSILVNLFAAIILTHIIAWKIALVCLSVVPLMLGAGFMRLLSLSRFEERHQAAFSRSVGITVEAVNSIKTIASLSLEDEVLTTYRRSLKGPIKEVTVQSLKANLWLAISYSLSNFLYALAYWWGAKRIIAGDYTQTQFFIVLIALLVSATLWGQMFSLAPDVSRARMAIVRLLNLLEIGSTKKWSASVEPLSLTDQSNADIEAAAEIKEKALETTGGVNVSFKDVKFAYPARPDVEIIHGLNFTIRPGQFCALVGPSGAGKSTIISLLERMYIPSSGSVEIDHQDIGKREGVSFRDKIALVPQESVLFEGTIRFNVSLGARPGHEATDDEIEEACKLANIHKTIISMPEGYNTNVGPNGNQLSGGQKQRLAIARALVRKPQLLLLDESTSALDAESESLLQDGLEKAAKNITVIAIAHRLYTIRKADVIFLIEDGKCVDQGTHTELTERSESYRVNALHQAVDGQ</sequence>
<dbReference type="Gene3D" id="1.20.1560.10">
    <property type="entry name" value="ABC transporter type 1, transmembrane domain"/>
    <property type="match status" value="1"/>
</dbReference>
<feature type="region of interest" description="Disordered" evidence="10">
    <location>
        <begin position="680"/>
        <end position="725"/>
    </location>
</feature>
<keyword evidence="2" id="KW-0813">Transport</keyword>
<comment type="caution">
    <text evidence="14">The sequence shown here is derived from an EMBL/GenBank/DDBJ whole genome shotgun (WGS) entry which is preliminary data.</text>
</comment>
<name>A0ABR4P4Z1_9HELO</name>
<feature type="compositionally biased region" description="Basic and acidic residues" evidence="10">
    <location>
        <begin position="694"/>
        <end position="712"/>
    </location>
</feature>
<keyword evidence="9" id="KW-0325">Glycoprotein</keyword>
<feature type="domain" description="ABC transporter" evidence="12">
    <location>
        <begin position="1102"/>
        <end position="1341"/>
    </location>
</feature>
<dbReference type="Pfam" id="PF00005">
    <property type="entry name" value="ABC_tran"/>
    <property type="match status" value="2"/>
</dbReference>
<feature type="transmembrane region" description="Helical" evidence="11">
    <location>
        <begin position="210"/>
        <end position="231"/>
    </location>
</feature>
<dbReference type="PROSITE" id="PS50893">
    <property type="entry name" value="ABC_TRANSPORTER_2"/>
    <property type="match status" value="2"/>
</dbReference>
<evidence type="ECO:0000256" key="8">
    <source>
        <dbReference type="ARBA" id="ARBA00023136"/>
    </source>
</evidence>
<evidence type="ECO:0000256" key="9">
    <source>
        <dbReference type="ARBA" id="ARBA00023180"/>
    </source>
</evidence>